<dbReference type="SUPFAM" id="SSF54675">
    <property type="entry name" value="Nicotinate/Quinolinate PRTase N-terminal domain-like"/>
    <property type="match status" value="1"/>
</dbReference>
<evidence type="ECO:0000256" key="2">
    <source>
        <dbReference type="ARBA" id="ARBA00010897"/>
    </source>
</evidence>
<feature type="domain" description="Nicotinate phosphoribosyltransferase N-terminal" evidence="11">
    <location>
        <begin position="9"/>
        <end position="132"/>
    </location>
</feature>
<dbReference type="GO" id="GO:0004516">
    <property type="term" value="F:nicotinate phosphoribosyltransferase activity"/>
    <property type="evidence" value="ECO:0007669"/>
    <property type="project" value="UniProtKB-UniRule"/>
</dbReference>
<keyword evidence="5 9" id="KW-0436">Ligase</keyword>
<dbReference type="InterPro" id="IPR041619">
    <property type="entry name" value="NAPRTase_C"/>
</dbReference>
<dbReference type="GO" id="GO:0047280">
    <property type="term" value="F:nicotinamide phosphoribosyltransferase activity"/>
    <property type="evidence" value="ECO:0007669"/>
    <property type="project" value="UniProtKB-ARBA"/>
</dbReference>
<dbReference type="NCBIfam" id="NF009131">
    <property type="entry name" value="PRK12484.1"/>
    <property type="match status" value="1"/>
</dbReference>
<dbReference type="GO" id="GO:0005829">
    <property type="term" value="C:cytosol"/>
    <property type="evidence" value="ECO:0007669"/>
    <property type="project" value="TreeGrafter"/>
</dbReference>
<organism evidence="13 14">
    <name type="scientific">Alkalicoccus saliphilus</name>
    <dbReference type="NCBI Taxonomy" id="200989"/>
    <lineage>
        <taxon>Bacteria</taxon>
        <taxon>Bacillati</taxon>
        <taxon>Bacillota</taxon>
        <taxon>Bacilli</taxon>
        <taxon>Bacillales</taxon>
        <taxon>Bacillaceae</taxon>
        <taxon>Alkalicoccus</taxon>
    </lineage>
</organism>
<dbReference type="SUPFAM" id="SSF51690">
    <property type="entry name" value="Nicotinate/Quinolinate PRTase C-terminal domain-like"/>
    <property type="match status" value="1"/>
</dbReference>
<protein>
    <recommendedName>
        <fullName evidence="3 9">Nicotinate phosphoribosyltransferase</fullName>
        <ecNumber evidence="3 9">6.3.4.21</ecNumber>
    </recommendedName>
</protein>
<evidence type="ECO:0000256" key="1">
    <source>
        <dbReference type="ARBA" id="ARBA00004952"/>
    </source>
</evidence>
<dbReference type="InterPro" id="IPR013785">
    <property type="entry name" value="Aldolase_TIM"/>
</dbReference>
<dbReference type="UniPathway" id="UPA00253">
    <property type="reaction ID" value="UER00457"/>
</dbReference>
<evidence type="ECO:0000256" key="4">
    <source>
        <dbReference type="ARBA" id="ARBA00022553"/>
    </source>
</evidence>
<dbReference type="Pfam" id="PF04095">
    <property type="entry name" value="NAPRTase"/>
    <property type="match status" value="1"/>
</dbReference>
<dbReference type="RefSeq" id="WP_107584860.1">
    <property type="nucleotide sequence ID" value="NZ_PZJJ01000012.1"/>
</dbReference>
<keyword evidence="13" id="KW-0328">Glycosyltransferase</keyword>
<evidence type="ECO:0000256" key="5">
    <source>
        <dbReference type="ARBA" id="ARBA00022598"/>
    </source>
</evidence>
<dbReference type="InterPro" id="IPR036068">
    <property type="entry name" value="Nicotinate_pribotase-like_C"/>
</dbReference>
<comment type="similarity">
    <text evidence="2 9">Belongs to the NAPRTase family.</text>
</comment>
<dbReference type="InterPro" id="IPR007229">
    <property type="entry name" value="Nic_PRibTrfase-Fam"/>
</dbReference>
<comment type="catalytic activity">
    <reaction evidence="8 9">
        <text>5-phospho-alpha-D-ribose 1-diphosphate + nicotinate + ATP + H2O = nicotinate beta-D-ribonucleotide + ADP + phosphate + diphosphate</text>
        <dbReference type="Rhea" id="RHEA:36163"/>
        <dbReference type="ChEBI" id="CHEBI:15377"/>
        <dbReference type="ChEBI" id="CHEBI:30616"/>
        <dbReference type="ChEBI" id="CHEBI:32544"/>
        <dbReference type="ChEBI" id="CHEBI:33019"/>
        <dbReference type="ChEBI" id="CHEBI:43474"/>
        <dbReference type="ChEBI" id="CHEBI:57502"/>
        <dbReference type="ChEBI" id="CHEBI:58017"/>
        <dbReference type="ChEBI" id="CHEBI:456216"/>
        <dbReference type="EC" id="6.3.4.21"/>
    </reaction>
</comment>
<reference evidence="13 14" key="1">
    <citation type="submission" date="2018-03" db="EMBL/GenBank/DDBJ databases">
        <title>Alkalicoccus saliphilus sp. nov., isolated from a mineral pool.</title>
        <authorList>
            <person name="Zhao B."/>
        </authorList>
    </citation>
    <scope>NUCLEOTIDE SEQUENCE [LARGE SCALE GENOMIC DNA]</scope>
    <source>
        <strain evidence="13 14">6AG</strain>
    </source>
</reference>
<dbReference type="InterPro" id="IPR006405">
    <property type="entry name" value="Nic_PRibTrfase_pncB"/>
</dbReference>
<evidence type="ECO:0000256" key="8">
    <source>
        <dbReference type="ARBA" id="ARBA00048668"/>
    </source>
</evidence>
<comment type="caution">
    <text evidence="13">The sequence shown here is derived from an EMBL/GenBank/DDBJ whole genome shotgun (WGS) entry which is preliminary data.</text>
</comment>
<dbReference type="Proteomes" id="UP000240509">
    <property type="component" value="Unassembled WGS sequence"/>
</dbReference>
<dbReference type="Pfam" id="PF17956">
    <property type="entry name" value="NAPRTase_C"/>
    <property type="match status" value="1"/>
</dbReference>
<evidence type="ECO:0000259" key="11">
    <source>
        <dbReference type="Pfam" id="PF17767"/>
    </source>
</evidence>
<dbReference type="PIRSF" id="PIRSF000484">
    <property type="entry name" value="NAPRT"/>
    <property type="match status" value="1"/>
</dbReference>
<evidence type="ECO:0000256" key="6">
    <source>
        <dbReference type="ARBA" id="ARBA00022642"/>
    </source>
</evidence>
<keyword evidence="4" id="KW-0597">Phosphoprotein</keyword>
<comment type="pathway">
    <text evidence="1 9">Cofactor biosynthesis; NAD(+) biosynthesis; nicotinate D-ribonucleotide from nicotinate: step 1/1.</text>
</comment>
<evidence type="ECO:0000256" key="7">
    <source>
        <dbReference type="ARBA" id="ARBA00022679"/>
    </source>
</evidence>
<dbReference type="InterPro" id="IPR041525">
    <property type="entry name" value="N/Namide_PRibTrfase"/>
</dbReference>
<dbReference type="FunFam" id="3.20.20.70:FF:000076">
    <property type="entry name" value="Nicotinate phosphoribosyltransferase"/>
    <property type="match status" value="1"/>
</dbReference>
<keyword evidence="14" id="KW-1185">Reference proteome</keyword>
<evidence type="ECO:0000259" key="12">
    <source>
        <dbReference type="Pfam" id="PF17956"/>
    </source>
</evidence>
<gene>
    <name evidence="13" type="ORF">C6Y45_08820</name>
</gene>
<evidence type="ECO:0000313" key="13">
    <source>
        <dbReference type="EMBL" id="PTL38883.1"/>
    </source>
</evidence>
<dbReference type="InterPro" id="IPR040727">
    <property type="entry name" value="NAPRTase_N"/>
</dbReference>
<keyword evidence="7 9" id="KW-0808">Transferase</keyword>
<dbReference type="Gene3D" id="3.20.140.10">
    <property type="entry name" value="nicotinate phosphoribosyltransferase"/>
    <property type="match status" value="1"/>
</dbReference>
<dbReference type="Gene3D" id="3.20.20.70">
    <property type="entry name" value="Aldolase class I"/>
    <property type="match status" value="1"/>
</dbReference>
<feature type="domain" description="Nicotinate phosphoribosyltransferase C-terminal" evidence="12">
    <location>
        <begin position="359"/>
        <end position="470"/>
    </location>
</feature>
<dbReference type="NCBIfam" id="NF006695">
    <property type="entry name" value="PRK09243.1-2"/>
    <property type="match status" value="1"/>
</dbReference>
<dbReference type="CDD" id="cd01570">
    <property type="entry name" value="NAPRTase_A"/>
    <property type="match status" value="1"/>
</dbReference>
<dbReference type="PANTHER" id="PTHR11098:SF1">
    <property type="entry name" value="NICOTINATE PHOSPHORIBOSYLTRANSFERASE"/>
    <property type="match status" value="1"/>
</dbReference>
<dbReference type="EC" id="6.3.4.21" evidence="3 9"/>
<accession>A0A2T4U651</accession>
<comment type="PTM">
    <text evidence="9">Transiently phosphorylated on a His residue during the reaction cycle. Phosphorylation strongly increases the affinity for substrates and increases the rate of nicotinate D-ribonucleotide production. Dephosphorylation regenerates the low-affinity form of the enzyme, leading to product release.</text>
</comment>
<feature type="domain" description="Nicotinate/nicotinamide phosphoribosyltransferase" evidence="10">
    <location>
        <begin position="152"/>
        <end position="275"/>
    </location>
</feature>
<dbReference type="OrthoDB" id="9770610at2"/>
<sequence length="481" mass="54465">MKSYEDMALHTDLYQLTMMQTYVLKGLQDQKVVFDMFFRSLPFGHGYAVFAGLEQIIDYLTQLSFSEEDIAYLKSLGFKKEFTDLLSDFRFTGDVYSMKEGEIIFPNEPVLTVEGRIVEALLIETALLNIFNHQTLIATKASRIKQITGEKKTVDFGARRGHGPGASLYGARAAAIGGMEGTSLVKAGKMFHIPVVGTMSHAFVQSFEKEQQAFMAYAEENEGNVVLLVDTFNTLKSGVPNAIRTAEELKKRGKRVDAIRLDSGDMAYLSKEARKMLDGSGFPDIKIAASGDLDEYIISELESQGAAIDMYAVGTKLITAFDQPSLGGVYKLVEVEDEGKRRPRIKLSDNIEKIITPGRKKPYRILNSRTGRVEGDYIALADEKVPQQGRNLLLFDPIYTWKQKTVEDYEAVELQEKVIEKGKKITVHPDIQEIRSYREKALSRFWEEHKRKSNPQVYYVDLSVDLWRLKNKMIEAARSYY</sequence>
<evidence type="ECO:0000256" key="3">
    <source>
        <dbReference type="ARBA" id="ARBA00013236"/>
    </source>
</evidence>
<comment type="function">
    <text evidence="9">Catalyzes the first step in the biosynthesis of NAD from nicotinic acid, the ATP-dependent synthesis of beta-nicotinate D-ribonucleotide from nicotinate and 5-phospho-D-ribose 1-phosphate.</text>
</comment>
<evidence type="ECO:0000313" key="14">
    <source>
        <dbReference type="Proteomes" id="UP000240509"/>
    </source>
</evidence>
<dbReference type="PANTHER" id="PTHR11098">
    <property type="entry name" value="NICOTINATE PHOSPHORIBOSYLTRANSFERASE"/>
    <property type="match status" value="1"/>
</dbReference>
<dbReference type="EMBL" id="PZJJ01000012">
    <property type="protein sequence ID" value="PTL38883.1"/>
    <property type="molecule type" value="Genomic_DNA"/>
</dbReference>
<keyword evidence="6 9" id="KW-0662">Pyridine nucleotide biosynthesis</keyword>
<evidence type="ECO:0000259" key="10">
    <source>
        <dbReference type="Pfam" id="PF04095"/>
    </source>
</evidence>
<name>A0A2T4U651_9BACI</name>
<dbReference type="NCBIfam" id="TIGR01513">
    <property type="entry name" value="NAPRTase_put"/>
    <property type="match status" value="1"/>
</dbReference>
<dbReference type="Pfam" id="PF17767">
    <property type="entry name" value="NAPRTase_N"/>
    <property type="match status" value="1"/>
</dbReference>
<evidence type="ECO:0000256" key="9">
    <source>
        <dbReference type="RuleBase" id="RU365100"/>
    </source>
</evidence>
<proteinExistence type="inferred from homology"/>
<dbReference type="GO" id="GO:0034355">
    <property type="term" value="P:NAD+ biosynthetic process via the salvage pathway"/>
    <property type="evidence" value="ECO:0007669"/>
    <property type="project" value="TreeGrafter"/>
</dbReference>
<dbReference type="AlphaFoldDB" id="A0A2T4U651"/>